<dbReference type="Pfam" id="PF06985">
    <property type="entry name" value="HET"/>
    <property type="match status" value="1"/>
</dbReference>
<dbReference type="GeneID" id="54468197"/>
<dbReference type="AlphaFoldDB" id="A0A6A6YP48"/>
<protein>
    <submittedName>
        <fullName evidence="2 4">HET-domain-containing protein</fullName>
    </submittedName>
</protein>
<evidence type="ECO:0000313" key="2">
    <source>
        <dbReference type="EMBL" id="KAF2810666.1"/>
    </source>
</evidence>
<dbReference type="RefSeq" id="XP_033577630.1">
    <property type="nucleotide sequence ID" value="XM_033727304.1"/>
</dbReference>
<reference evidence="2 4" key="1">
    <citation type="journal article" date="2020" name="Stud. Mycol.">
        <title>101 Dothideomycetes genomes: a test case for predicting lifestyles and emergence of pathogens.</title>
        <authorList>
            <person name="Haridas S."/>
            <person name="Albert R."/>
            <person name="Binder M."/>
            <person name="Bloem J."/>
            <person name="Labutti K."/>
            <person name="Salamov A."/>
            <person name="Andreopoulos B."/>
            <person name="Baker S."/>
            <person name="Barry K."/>
            <person name="Bills G."/>
            <person name="Bluhm B."/>
            <person name="Cannon C."/>
            <person name="Castanera R."/>
            <person name="Culley D."/>
            <person name="Daum C."/>
            <person name="Ezra D."/>
            <person name="Gonzalez J."/>
            <person name="Henrissat B."/>
            <person name="Kuo A."/>
            <person name="Liang C."/>
            <person name="Lipzen A."/>
            <person name="Lutzoni F."/>
            <person name="Magnuson J."/>
            <person name="Mondo S."/>
            <person name="Nolan M."/>
            <person name="Ohm R."/>
            <person name="Pangilinan J."/>
            <person name="Park H.-J."/>
            <person name="Ramirez L."/>
            <person name="Alfaro M."/>
            <person name="Sun H."/>
            <person name="Tritt A."/>
            <person name="Yoshinaga Y."/>
            <person name="Zwiers L.-H."/>
            <person name="Turgeon B."/>
            <person name="Goodwin S."/>
            <person name="Spatafora J."/>
            <person name="Crous P."/>
            <person name="Grigoriev I."/>
        </authorList>
    </citation>
    <scope>NUCLEOTIDE SEQUENCE</scope>
    <source>
        <strain evidence="2 4">CBS 304.34</strain>
    </source>
</reference>
<reference evidence="4" key="2">
    <citation type="submission" date="2020-04" db="EMBL/GenBank/DDBJ databases">
        <authorList>
            <consortium name="NCBI Genome Project"/>
        </authorList>
    </citation>
    <scope>NUCLEOTIDE SEQUENCE</scope>
    <source>
        <strain evidence="4">CBS 304.34</strain>
    </source>
</reference>
<dbReference type="EMBL" id="MU003699">
    <property type="protein sequence ID" value="KAF2810666.1"/>
    <property type="molecule type" value="Genomic_DNA"/>
</dbReference>
<dbReference type="PANTHER" id="PTHR33112:SF10">
    <property type="entry name" value="TOL"/>
    <property type="match status" value="1"/>
</dbReference>
<proteinExistence type="predicted"/>
<feature type="domain" description="Heterokaryon incompatibility" evidence="1">
    <location>
        <begin position="16"/>
        <end position="114"/>
    </location>
</feature>
<organism evidence="2">
    <name type="scientific">Mytilinidion resinicola</name>
    <dbReference type="NCBI Taxonomy" id="574789"/>
    <lineage>
        <taxon>Eukaryota</taxon>
        <taxon>Fungi</taxon>
        <taxon>Dikarya</taxon>
        <taxon>Ascomycota</taxon>
        <taxon>Pezizomycotina</taxon>
        <taxon>Dothideomycetes</taxon>
        <taxon>Pleosporomycetidae</taxon>
        <taxon>Mytilinidiales</taxon>
        <taxon>Mytilinidiaceae</taxon>
        <taxon>Mytilinidion</taxon>
    </lineage>
</organism>
<accession>A0A6A6YP48</accession>
<evidence type="ECO:0000259" key="1">
    <source>
        <dbReference type="Pfam" id="PF06985"/>
    </source>
</evidence>
<dbReference type="Proteomes" id="UP000504636">
    <property type="component" value="Unplaced"/>
</dbReference>
<dbReference type="OrthoDB" id="2958217at2759"/>
<reference evidence="4" key="3">
    <citation type="submission" date="2025-04" db="UniProtKB">
        <authorList>
            <consortium name="RefSeq"/>
        </authorList>
    </citation>
    <scope>IDENTIFICATION</scope>
    <source>
        <strain evidence="4">CBS 304.34</strain>
    </source>
</reference>
<evidence type="ECO:0000313" key="4">
    <source>
        <dbReference type="RefSeq" id="XP_033577630.1"/>
    </source>
</evidence>
<keyword evidence="3" id="KW-1185">Reference proteome</keyword>
<evidence type="ECO:0000313" key="3">
    <source>
        <dbReference type="Proteomes" id="UP000504636"/>
    </source>
</evidence>
<dbReference type="InterPro" id="IPR010730">
    <property type="entry name" value="HET"/>
</dbReference>
<gene>
    <name evidence="2 4" type="ORF">BDZ99DRAFT_560978</name>
</gene>
<dbReference type="PANTHER" id="PTHR33112">
    <property type="entry name" value="DOMAIN PROTEIN, PUTATIVE-RELATED"/>
    <property type="match status" value="1"/>
</dbReference>
<name>A0A6A6YP48_9PEZI</name>
<sequence>MEQVRLIEGESNDKIYIALSHRWNSNTALQSTTGANVGRRKEEIDLNSLSQTFQDAVTATRKLGIQYLWIDSLCIVQDNNNEVTMECNRMELIFSQAYSVIAATSGHSGHYGFLSRHGMDGRPFLLPNDEENLHTRGWVFQERALARHTIHFATSQTYWECEGSIIGESGRDDFV</sequence>